<protein>
    <submittedName>
        <fullName evidence="1">Uncharacterized protein</fullName>
    </submittedName>
</protein>
<dbReference type="EMBL" id="BPLQ01003353">
    <property type="protein sequence ID" value="GIX99909.1"/>
    <property type="molecule type" value="Genomic_DNA"/>
</dbReference>
<sequence length="92" mass="10396">MEMRCHISMLKRLRVARRRVLERGGGGNKGVEGRAGASRGEGNHRICVTDVGFLFPLAMLYAQITPRELSSAFGDLMGIYERRLFLCTYFDL</sequence>
<keyword evidence="2" id="KW-1185">Reference proteome</keyword>
<dbReference type="AlphaFoldDB" id="A0AAV4PS08"/>
<comment type="caution">
    <text evidence="1">The sequence shown here is derived from an EMBL/GenBank/DDBJ whole genome shotgun (WGS) entry which is preliminary data.</text>
</comment>
<dbReference type="Proteomes" id="UP001054837">
    <property type="component" value="Unassembled WGS sequence"/>
</dbReference>
<proteinExistence type="predicted"/>
<evidence type="ECO:0000313" key="1">
    <source>
        <dbReference type="EMBL" id="GIX99909.1"/>
    </source>
</evidence>
<evidence type="ECO:0000313" key="2">
    <source>
        <dbReference type="Proteomes" id="UP001054837"/>
    </source>
</evidence>
<organism evidence="1 2">
    <name type="scientific">Caerostris darwini</name>
    <dbReference type="NCBI Taxonomy" id="1538125"/>
    <lineage>
        <taxon>Eukaryota</taxon>
        <taxon>Metazoa</taxon>
        <taxon>Ecdysozoa</taxon>
        <taxon>Arthropoda</taxon>
        <taxon>Chelicerata</taxon>
        <taxon>Arachnida</taxon>
        <taxon>Araneae</taxon>
        <taxon>Araneomorphae</taxon>
        <taxon>Entelegynae</taxon>
        <taxon>Araneoidea</taxon>
        <taxon>Araneidae</taxon>
        <taxon>Caerostris</taxon>
    </lineage>
</organism>
<gene>
    <name evidence="1" type="ORF">CDAR_239031</name>
</gene>
<reference evidence="1 2" key="1">
    <citation type="submission" date="2021-06" db="EMBL/GenBank/DDBJ databases">
        <title>Caerostris darwini draft genome.</title>
        <authorList>
            <person name="Kono N."/>
            <person name="Arakawa K."/>
        </authorList>
    </citation>
    <scope>NUCLEOTIDE SEQUENCE [LARGE SCALE GENOMIC DNA]</scope>
</reference>
<name>A0AAV4PS08_9ARAC</name>
<accession>A0AAV4PS08</accession>